<dbReference type="InterPro" id="IPR010982">
    <property type="entry name" value="Lambda_DNA-bd_dom_sf"/>
</dbReference>
<dbReference type="CDD" id="cd00093">
    <property type="entry name" value="HTH_XRE"/>
    <property type="match status" value="1"/>
</dbReference>
<organism evidence="2 3">
    <name type="scientific">Bacterioplanoides pacificum</name>
    <dbReference type="NCBI Taxonomy" id="1171596"/>
    <lineage>
        <taxon>Bacteria</taxon>
        <taxon>Pseudomonadati</taxon>
        <taxon>Pseudomonadota</taxon>
        <taxon>Gammaproteobacteria</taxon>
        <taxon>Oceanospirillales</taxon>
        <taxon>Oceanospirillaceae</taxon>
        <taxon>Bacterioplanoides</taxon>
    </lineage>
</organism>
<dbReference type="InterPro" id="IPR001387">
    <property type="entry name" value="Cro/C1-type_HTH"/>
</dbReference>
<comment type="caution">
    <text evidence="2">The sequence shown here is derived from an EMBL/GenBank/DDBJ whole genome shotgun (WGS) entry which is preliminary data.</text>
</comment>
<feature type="domain" description="HTH cro/C1-type" evidence="1">
    <location>
        <begin position="9"/>
        <end position="54"/>
    </location>
</feature>
<dbReference type="PROSITE" id="PS50943">
    <property type="entry name" value="HTH_CROC1"/>
    <property type="match status" value="1"/>
</dbReference>
<dbReference type="SUPFAM" id="SSF47413">
    <property type="entry name" value="lambda repressor-like DNA-binding domains"/>
    <property type="match status" value="1"/>
</dbReference>
<reference evidence="3" key="1">
    <citation type="journal article" date="2019" name="Int. J. Syst. Evol. Microbiol.">
        <title>The Global Catalogue of Microorganisms (GCM) 10K type strain sequencing project: providing services to taxonomists for standard genome sequencing and annotation.</title>
        <authorList>
            <consortium name="The Broad Institute Genomics Platform"/>
            <consortium name="The Broad Institute Genome Sequencing Center for Infectious Disease"/>
            <person name="Wu L."/>
            <person name="Ma J."/>
        </authorList>
    </citation>
    <scope>NUCLEOTIDE SEQUENCE [LARGE SCALE GENOMIC DNA]</scope>
    <source>
        <strain evidence="3">KCTC 42424</strain>
    </source>
</reference>
<dbReference type="Proteomes" id="UP001595722">
    <property type="component" value="Unassembled WGS sequence"/>
</dbReference>
<dbReference type="Gene3D" id="1.10.260.40">
    <property type="entry name" value="lambda repressor-like DNA-binding domains"/>
    <property type="match status" value="1"/>
</dbReference>
<protein>
    <submittedName>
        <fullName evidence="2">Helix-turn-helix domain-containing protein</fullName>
    </submittedName>
</protein>
<gene>
    <name evidence="2" type="ORF">ACFOMG_15010</name>
</gene>
<sequence>MSNLLPEKIRLIRDSNGMSRQAFADEIGISARTIEGIENKGKTPGGDVLLKVAKRWPMYALWLLTDSVEPPSQLKPLMDEFNVIRICDRLCRPSPEETNFMVNPDWFEKVLFVQSISDASRMECLILLKTEPMPMLKQAVLISDDLTWPSQDSGMKGLRRLAGYLSMVGREDLIRTSELRIVEDHYIDYLYERSEISEKALILPDIGESNVLKKTHLNFSAWRHQGKDYDPKYGWQDFK</sequence>
<evidence type="ECO:0000313" key="2">
    <source>
        <dbReference type="EMBL" id="MFC3681413.1"/>
    </source>
</evidence>
<dbReference type="RefSeq" id="WP_376867806.1">
    <property type="nucleotide sequence ID" value="NZ_JBHRYB010000015.1"/>
</dbReference>
<proteinExistence type="predicted"/>
<accession>A0ABV7VWL1</accession>
<name>A0ABV7VWL1_9GAMM</name>
<evidence type="ECO:0000313" key="3">
    <source>
        <dbReference type="Proteomes" id="UP001595722"/>
    </source>
</evidence>
<evidence type="ECO:0000259" key="1">
    <source>
        <dbReference type="PROSITE" id="PS50943"/>
    </source>
</evidence>
<dbReference type="EMBL" id="JBHRYB010000015">
    <property type="protein sequence ID" value="MFC3681413.1"/>
    <property type="molecule type" value="Genomic_DNA"/>
</dbReference>
<keyword evidence="3" id="KW-1185">Reference proteome</keyword>
<dbReference type="Pfam" id="PF01381">
    <property type="entry name" value="HTH_3"/>
    <property type="match status" value="1"/>
</dbReference>
<dbReference type="SMART" id="SM00530">
    <property type="entry name" value="HTH_XRE"/>
    <property type="match status" value="1"/>
</dbReference>